<evidence type="ECO:0000313" key="8">
    <source>
        <dbReference type="EMBL" id="KDB51736.1"/>
    </source>
</evidence>
<keyword evidence="4" id="KW-0288">FMN</keyword>
<sequence>MSTTVTAPTPSSDALIERMNWRYAAKKMDPAQPVPEDKVARIVEAARLAPTSSGLQPFELIVVTNPEVRARIREIAWNQAQITDGSHLLVFAAWDTYTAERINTMFDLTNQVRGFTNEGWENYRQMLLSSYPQRDAEVNFQHAARQAYIAMSAALLAAAFEGVDATPMEGFDPAQLDEILGLRARGLRSAVIVPLGYRQTDGDWLVNLPKVRRPLEQFVSELR</sequence>
<evidence type="ECO:0000313" key="9">
    <source>
        <dbReference type="Proteomes" id="UP000026714"/>
    </source>
</evidence>
<proteinExistence type="inferred from homology"/>
<dbReference type="Gene3D" id="3.40.109.10">
    <property type="entry name" value="NADH Oxidase"/>
    <property type="match status" value="1"/>
</dbReference>
<dbReference type="eggNOG" id="COG0778">
    <property type="taxonomic scope" value="Bacteria"/>
</dbReference>
<evidence type="ECO:0000256" key="3">
    <source>
        <dbReference type="ARBA" id="ARBA00022630"/>
    </source>
</evidence>
<dbReference type="PANTHER" id="PTHR43673:SF2">
    <property type="entry name" value="NITROREDUCTASE"/>
    <property type="match status" value="1"/>
</dbReference>
<reference evidence="8 9" key="1">
    <citation type="journal article" date="2014" name="FEMS Microbiol. Ecol.">
        <title>Sphaerotilus natans encrusted with nanoball-shaped Fe(III) oxide minerals formed by nitrate-reducing mixotrophic Fe(II) oxidation.</title>
        <authorList>
            <person name="Park S."/>
            <person name="Kim D.H."/>
            <person name="Lee J.H."/>
            <person name="Hur H.G."/>
        </authorList>
    </citation>
    <scope>NUCLEOTIDE SEQUENCE [LARGE SCALE GENOMIC DNA]</scope>
    <source>
        <strain evidence="8 9">DSM 6575</strain>
    </source>
</reference>
<dbReference type="InterPro" id="IPR000415">
    <property type="entry name" value="Nitroreductase-like"/>
</dbReference>
<gene>
    <name evidence="8" type="ORF">X805_26660</name>
</gene>
<dbReference type="CDD" id="cd02149">
    <property type="entry name" value="NfsB-like"/>
    <property type="match status" value="1"/>
</dbReference>
<protein>
    <submittedName>
        <fullName evidence="8">Nitroreductase</fullName>
    </submittedName>
</protein>
<keyword evidence="3" id="KW-0285">Flavoprotein</keyword>
<dbReference type="Pfam" id="PF00881">
    <property type="entry name" value="Nitroreductase"/>
    <property type="match status" value="1"/>
</dbReference>
<comment type="caution">
    <text evidence="8">The sequence shown here is derived from an EMBL/GenBank/DDBJ whole genome shotgun (WGS) entry which is preliminary data.</text>
</comment>
<keyword evidence="5" id="KW-0521">NADP</keyword>
<keyword evidence="9" id="KW-1185">Reference proteome</keyword>
<evidence type="ECO:0000259" key="7">
    <source>
        <dbReference type="Pfam" id="PF00881"/>
    </source>
</evidence>
<evidence type="ECO:0000256" key="4">
    <source>
        <dbReference type="ARBA" id="ARBA00022643"/>
    </source>
</evidence>
<accession>A0A059KJV3</accession>
<comment type="cofactor">
    <cofactor evidence="1">
        <name>FMN</name>
        <dbReference type="ChEBI" id="CHEBI:58210"/>
    </cofactor>
</comment>
<dbReference type="STRING" id="34103.SAMN05421778_12454"/>
<name>A0A059KJV3_9BURK</name>
<dbReference type="GO" id="GO:0016491">
    <property type="term" value="F:oxidoreductase activity"/>
    <property type="evidence" value="ECO:0007669"/>
    <property type="project" value="UniProtKB-KW"/>
</dbReference>
<evidence type="ECO:0000256" key="1">
    <source>
        <dbReference type="ARBA" id="ARBA00001917"/>
    </source>
</evidence>
<dbReference type="InterPro" id="IPR033878">
    <property type="entry name" value="NfsB-like"/>
</dbReference>
<keyword evidence="6" id="KW-0560">Oxidoreductase</keyword>
<evidence type="ECO:0000256" key="5">
    <source>
        <dbReference type="ARBA" id="ARBA00022857"/>
    </source>
</evidence>
<dbReference type="PATRIC" id="fig|1286631.3.peg.2614"/>
<dbReference type="PANTHER" id="PTHR43673">
    <property type="entry name" value="NAD(P)H NITROREDUCTASE YDGI-RELATED"/>
    <property type="match status" value="1"/>
</dbReference>
<organism evidence="8 9">
    <name type="scientific">Sphaerotilus natans subsp. natans DSM 6575</name>
    <dbReference type="NCBI Taxonomy" id="1286631"/>
    <lineage>
        <taxon>Bacteria</taxon>
        <taxon>Pseudomonadati</taxon>
        <taxon>Pseudomonadota</taxon>
        <taxon>Betaproteobacteria</taxon>
        <taxon>Burkholderiales</taxon>
        <taxon>Sphaerotilaceae</taxon>
        <taxon>Sphaerotilus</taxon>
    </lineage>
</organism>
<feature type="domain" description="Nitroreductase" evidence="7">
    <location>
        <begin position="21"/>
        <end position="197"/>
    </location>
</feature>
<dbReference type="RefSeq" id="WP_051632014.1">
    <property type="nucleotide sequence ID" value="NZ_AZRA01000068.1"/>
</dbReference>
<evidence type="ECO:0000256" key="2">
    <source>
        <dbReference type="ARBA" id="ARBA00007118"/>
    </source>
</evidence>
<dbReference type="Proteomes" id="UP000026714">
    <property type="component" value="Unassembled WGS sequence"/>
</dbReference>
<comment type="similarity">
    <text evidence="2">Belongs to the nitroreductase family.</text>
</comment>
<dbReference type="AlphaFoldDB" id="A0A059KJV3"/>
<dbReference type="InterPro" id="IPR029479">
    <property type="entry name" value="Nitroreductase"/>
</dbReference>
<dbReference type="SUPFAM" id="SSF55469">
    <property type="entry name" value="FMN-dependent nitroreductase-like"/>
    <property type="match status" value="1"/>
</dbReference>
<dbReference type="EMBL" id="AZRA01000068">
    <property type="protein sequence ID" value="KDB51736.1"/>
    <property type="molecule type" value="Genomic_DNA"/>
</dbReference>
<evidence type="ECO:0000256" key="6">
    <source>
        <dbReference type="ARBA" id="ARBA00023002"/>
    </source>
</evidence>